<dbReference type="Proteomes" id="UP001583172">
    <property type="component" value="Unassembled WGS sequence"/>
</dbReference>
<keyword evidence="10" id="KW-1185">Reference proteome</keyword>
<feature type="transmembrane region" description="Helical" evidence="7">
    <location>
        <begin position="232"/>
        <end position="255"/>
    </location>
</feature>
<feature type="transmembrane region" description="Helical" evidence="7">
    <location>
        <begin position="50"/>
        <end position="76"/>
    </location>
</feature>
<organism evidence="9 10">
    <name type="scientific">Humicola insolens</name>
    <name type="common">Soft-rot fungus</name>
    <dbReference type="NCBI Taxonomy" id="85995"/>
    <lineage>
        <taxon>Eukaryota</taxon>
        <taxon>Fungi</taxon>
        <taxon>Dikarya</taxon>
        <taxon>Ascomycota</taxon>
        <taxon>Pezizomycotina</taxon>
        <taxon>Sordariomycetes</taxon>
        <taxon>Sordariomycetidae</taxon>
        <taxon>Sordariales</taxon>
        <taxon>Chaetomiaceae</taxon>
        <taxon>Mycothermus</taxon>
    </lineage>
</organism>
<sequence>MMELMDVDPGVDYGPQLNALNWLLVSLSGLFLFTRLYLKNSQNRGLWWDDWILLASWIALVVSVALVAYLISLGYGKKVIPLANVQRFGLPGNILSSVAIIANLWGKTSFGVTLLRIPVRWMRVSVWYILASLTLTLTTSVLFVWVECGPFKLSESCIPVGVSIRYNVFSCAYSGLVDVVFAFLPWKYLLQQQMNKKEKLGATVAMSMGVFAGATAAVKASTIPTVAVSRGSIPLVALGTAESAICIIAASVPILRALSRNAGPVVNGYETDYPTTMVDSSLRGDESSTSQLPPVPRGQRWSAVSASGNIDTAYRQLWNTPEKAYQFICWCRPPFPEPGDDEDDEDEDDEPACDGGKTCLCGKPAADHPDHKWIATHAARRKFIGQIDMAHFRDPNNFGLKCYQDTPLYGIMEVVENLLLDFVEADRNWREQWVVCETMAFFMHTDLAADMGMVDDGEGLDALMRLVGRTFLAMLARLERDNRLGPDSEVKNLGLIMSLYVAMARQWGQLGFFEDGKEETVELAAVDGSSVKYTFNMNDFPDYVLGYAARHSIRLPDMARPPDDAAEKLPVPTKEDPWNTASAFLKYEKMHGKTNGYRPPAIGGDKLDITTWSSAQRKSASPTGQDPLSKRELEKLRMGMLLSLE</sequence>
<keyword evidence="2 7" id="KW-0812">Transmembrane</keyword>
<name>A0ABR3VAG9_HUMIN</name>
<evidence type="ECO:0000313" key="9">
    <source>
        <dbReference type="EMBL" id="KAL1838829.1"/>
    </source>
</evidence>
<evidence type="ECO:0000256" key="7">
    <source>
        <dbReference type="SAM" id="Phobius"/>
    </source>
</evidence>
<keyword evidence="3 7" id="KW-1133">Transmembrane helix</keyword>
<evidence type="ECO:0000259" key="8">
    <source>
        <dbReference type="Pfam" id="PF20684"/>
    </source>
</evidence>
<evidence type="ECO:0000313" key="10">
    <source>
        <dbReference type="Proteomes" id="UP001583172"/>
    </source>
</evidence>
<comment type="similarity">
    <text evidence="5">Belongs to the SAT4 family.</text>
</comment>
<feature type="region of interest" description="Disordered" evidence="6">
    <location>
        <begin position="278"/>
        <end position="301"/>
    </location>
</feature>
<evidence type="ECO:0000256" key="3">
    <source>
        <dbReference type="ARBA" id="ARBA00022989"/>
    </source>
</evidence>
<dbReference type="Pfam" id="PF20684">
    <property type="entry name" value="Fung_rhodopsin"/>
    <property type="match status" value="1"/>
</dbReference>
<feature type="domain" description="Rhodopsin" evidence="8">
    <location>
        <begin position="35"/>
        <end position="259"/>
    </location>
</feature>
<feature type="transmembrane region" description="Helical" evidence="7">
    <location>
        <begin position="20"/>
        <end position="38"/>
    </location>
</feature>
<dbReference type="InterPro" id="IPR049326">
    <property type="entry name" value="Rhodopsin_dom_fungi"/>
</dbReference>
<keyword evidence="4 7" id="KW-0472">Membrane</keyword>
<dbReference type="InterPro" id="IPR052337">
    <property type="entry name" value="SAT4-like"/>
</dbReference>
<feature type="transmembrane region" description="Helical" evidence="7">
    <location>
        <begin position="88"/>
        <end position="105"/>
    </location>
</feature>
<proteinExistence type="inferred from homology"/>
<feature type="transmembrane region" description="Helical" evidence="7">
    <location>
        <begin position="200"/>
        <end position="220"/>
    </location>
</feature>
<gene>
    <name evidence="9" type="ORF">VTJ49DRAFT_2186</name>
</gene>
<protein>
    <recommendedName>
        <fullName evidence="8">Rhodopsin domain-containing protein</fullName>
    </recommendedName>
</protein>
<feature type="compositionally biased region" description="Polar residues" evidence="6">
    <location>
        <begin position="610"/>
        <end position="626"/>
    </location>
</feature>
<dbReference type="PANTHER" id="PTHR33048">
    <property type="entry name" value="PTH11-LIKE INTEGRAL MEMBRANE PROTEIN (AFU_ORTHOLOGUE AFUA_5G11245)"/>
    <property type="match status" value="1"/>
</dbReference>
<dbReference type="PANTHER" id="PTHR33048:SF42">
    <property type="entry name" value="INTEGRAL MEMBRANE PROTEIN"/>
    <property type="match status" value="1"/>
</dbReference>
<evidence type="ECO:0000256" key="4">
    <source>
        <dbReference type="ARBA" id="ARBA00023136"/>
    </source>
</evidence>
<dbReference type="EMBL" id="JAZGSY010000191">
    <property type="protein sequence ID" value="KAL1838829.1"/>
    <property type="molecule type" value="Genomic_DNA"/>
</dbReference>
<feature type="region of interest" description="Disordered" evidence="6">
    <location>
        <begin position="608"/>
        <end position="632"/>
    </location>
</feature>
<evidence type="ECO:0000256" key="1">
    <source>
        <dbReference type="ARBA" id="ARBA00004141"/>
    </source>
</evidence>
<reference evidence="9 10" key="1">
    <citation type="journal article" date="2024" name="Commun. Biol.">
        <title>Comparative genomic analysis of thermophilic fungi reveals convergent evolutionary adaptations and gene losses.</title>
        <authorList>
            <person name="Steindorff A.S."/>
            <person name="Aguilar-Pontes M.V."/>
            <person name="Robinson A.J."/>
            <person name="Andreopoulos B."/>
            <person name="LaButti K."/>
            <person name="Kuo A."/>
            <person name="Mondo S."/>
            <person name="Riley R."/>
            <person name="Otillar R."/>
            <person name="Haridas S."/>
            <person name="Lipzen A."/>
            <person name="Grimwood J."/>
            <person name="Schmutz J."/>
            <person name="Clum A."/>
            <person name="Reid I.D."/>
            <person name="Moisan M.C."/>
            <person name="Butler G."/>
            <person name="Nguyen T.T.M."/>
            <person name="Dewar K."/>
            <person name="Conant G."/>
            <person name="Drula E."/>
            <person name="Henrissat B."/>
            <person name="Hansel C."/>
            <person name="Singer S."/>
            <person name="Hutchinson M.I."/>
            <person name="de Vries R.P."/>
            <person name="Natvig D.O."/>
            <person name="Powell A.J."/>
            <person name="Tsang A."/>
            <person name="Grigoriev I.V."/>
        </authorList>
    </citation>
    <scope>NUCLEOTIDE SEQUENCE [LARGE SCALE GENOMIC DNA]</scope>
    <source>
        <strain evidence="9 10">CBS 620.91</strain>
    </source>
</reference>
<comment type="caution">
    <text evidence="9">The sequence shown here is derived from an EMBL/GenBank/DDBJ whole genome shotgun (WGS) entry which is preliminary data.</text>
</comment>
<feature type="transmembrane region" description="Helical" evidence="7">
    <location>
        <begin position="166"/>
        <end position="188"/>
    </location>
</feature>
<feature type="transmembrane region" description="Helical" evidence="7">
    <location>
        <begin position="126"/>
        <end position="146"/>
    </location>
</feature>
<evidence type="ECO:0000256" key="6">
    <source>
        <dbReference type="SAM" id="MobiDB-lite"/>
    </source>
</evidence>
<evidence type="ECO:0000256" key="2">
    <source>
        <dbReference type="ARBA" id="ARBA00022692"/>
    </source>
</evidence>
<accession>A0ABR3VAG9</accession>
<comment type="subcellular location">
    <subcellularLocation>
        <location evidence="1">Membrane</location>
        <topology evidence="1">Multi-pass membrane protein</topology>
    </subcellularLocation>
</comment>
<evidence type="ECO:0000256" key="5">
    <source>
        <dbReference type="ARBA" id="ARBA00038359"/>
    </source>
</evidence>